<name>A0A8S5U0B3_9CAUD</name>
<protein>
    <submittedName>
        <fullName evidence="1">Uncharacterized protein</fullName>
    </submittedName>
</protein>
<organism evidence="1">
    <name type="scientific">Siphoviridae sp. ctjuy3</name>
    <dbReference type="NCBI Taxonomy" id="2825637"/>
    <lineage>
        <taxon>Viruses</taxon>
        <taxon>Duplodnaviria</taxon>
        <taxon>Heunggongvirae</taxon>
        <taxon>Uroviricota</taxon>
        <taxon>Caudoviricetes</taxon>
    </lineage>
</organism>
<accession>A0A8S5U0B3</accession>
<sequence>MTPRPLLVQRRAATRCFLTSHANFEGFYKGLFLI</sequence>
<dbReference type="EMBL" id="BK015970">
    <property type="protein sequence ID" value="DAF87850.1"/>
    <property type="molecule type" value="Genomic_DNA"/>
</dbReference>
<proteinExistence type="predicted"/>
<reference evidence="1" key="1">
    <citation type="journal article" date="2021" name="Proc. Natl. Acad. Sci. U.S.A.">
        <title>A Catalog of Tens of Thousands of Viruses from Human Metagenomes Reveals Hidden Associations with Chronic Diseases.</title>
        <authorList>
            <person name="Tisza M.J."/>
            <person name="Buck C.B."/>
        </authorList>
    </citation>
    <scope>NUCLEOTIDE SEQUENCE</scope>
    <source>
        <strain evidence="1">Ctjuy3</strain>
    </source>
</reference>
<evidence type="ECO:0000313" key="1">
    <source>
        <dbReference type="EMBL" id="DAF87850.1"/>
    </source>
</evidence>